<evidence type="ECO:0000313" key="2">
    <source>
        <dbReference type="EMBL" id="PCI99829.1"/>
    </source>
</evidence>
<feature type="coiled-coil region" evidence="1">
    <location>
        <begin position="31"/>
        <end position="80"/>
    </location>
</feature>
<accession>A0A2A4YZB1</accession>
<keyword evidence="1" id="KW-0175">Coiled coil</keyword>
<name>A0A2A4YZB1_9PROT</name>
<dbReference type="EMBL" id="NVUS01000014">
    <property type="protein sequence ID" value="PCI99829.1"/>
    <property type="molecule type" value="Genomic_DNA"/>
</dbReference>
<dbReference type="InterPro" id="IPR007475">
    <property type="entry name" value="UbiK"/>
</dbReference>
<evidence type="ECO:0000256" key="1">
    <source>
        <dbReference type="SAM" id="Coils"/>
    </source>
</evidence>
<evidence type="ECO:0008006" key="3">
    <source>
        <dbReference type="Google" id="ProtNLM"/>
    </source>
</evidence>
<gene>
    <name evidence="2" type="ORF">COB13_11325</name>
</gene>
<protein>
    <recommendedName>
        <fullName evidence="3">Pyrroline-5-carboxylate reductase</fullName>
    </recommendedName>
</protein>
<dbReference type="AlphaFoldDB" id="A0A2A4YZB1"/>
<organism evidence="2">
    <name type="scientific">OCS116 cluster bacterium</name>
    <dbReference type="NCBI Taxonomy" id="2030921"/>
    <lineage>
        <taxon>Bacteria</taxon>
        <taxon>Pseudomonadati</taxon>
        <taxon>Pseudomonadota</taxon>
        <taxon>Alphaproteobacteria</taxon>
        <taxon>OCS116 cluster</taxon>
    </lineage>
</organism>
<reference key="1">
    <citation type="submission" date="2017-08" db="EMBL/GenBank/DDBJ databases">
        <title>A dynamic microbial community with high functional redundancy inhabits the cold, oxic subseafloor aquifer.</title>
        <authorList>
            <person name="Tully B.J."/>
            <person name="Wheat C.G."/>
            <person name="Glazer B.T."/>
            <person name="Huber J.A."/>
        </authorList>
    </citation>
    <scope>NUCLEOTIDE SEQUENCE [LARGE SCALE GENOMIC DNA]</scope>
</reference>
<proteinExistence type="predicted"/>
<sequence>MTQTNSKFFDDIAKVTTNMVSAAEGVMDEAKEMAKNQGEKWVNELELVKREEFDVLKEMIVKLTLENAELIKRIDVLEGKSGGK</sequence>
<reference evidence="2" key="2">
    <citation type="journal article" date="2018" name="ISME J.">
        <title>A dynamic microbial community with high functional redundancy inhabits the cold, oxic subseafloor aquifer.</title>
        <authorList>
            <person name="Tully B.J."/>
            <person name="Wheat C.G."/>
            <person name="Glazer B.T."/>
            <person name="Huber J.A."/>
        </authorList>
    </citation>
    <scope>NUCLEOTIDE SEQUENCE</scope>
    <source>
        <strain evidence="2">NORP83</strain>
    </source>
</reference>
<comment type="caution">
    <text evidence="2">The sequence shown here is derived from an EMBL/GenBank/DDBJ whole genome shotgun (WGS) entry which is preliminary data.</text>
</comment>
<dbReference type="Pfam" id="PF04380">
    <property type="entry name" value="BMFP"/>
    <property type="match status" value="1"/>
</dbReference>